<evidence type="ECO:0000313" key="4">
    <source>
        <dbReference type="Proteomes" id="UP000052946"/>
    </source>
</evidence>
<evidence type="ECO:0000256" key="1">
    <source>
        <dbReference type="ARBA" id="ARBA00038240"/>
    </source>
</evidence>
<dbReference type="InterPro" id="IPR011009">
    <property type="entry name" value="Kinase-like_dom_sf"/>
</dbReference>
<dbReference type="SUPFAM" id="SSF56112">
    <property type="entry name" value="Protein kinase-like (PK-like)"/>
    <property type="match status" value="1"/>
</dbReference>
<dbReference type="InterPro" id="IPR050249">
    <property type="entry name" value="Pseudomonas-type_ThrB"/>
</dbReference>
<comment type="similarity">
    <text evidence="1">Belongs to the pseudomonas-type ThrB family.</text>
</comment>
<gene>
    <name evidence="3" type="ORF">OPHB3_2971</name>
</gene>
<keyword evidence="3" id="KW-0808">Transferase</keyword>
<dbReference type="GO" id="GO:0004413">
    <property type="term" value="F:homoserine kinase activity"/>
    <property type="evidence" value="ECO:0007669"/>
    <property type="project" value="TreeGrafter"/>
</dbReference>
<dbReference type="PANTHER" id="PTHR21064:SF6">
    <property type="entry name" value="AMINOGLYCOSIDE PHOSPHOTRANSFERASE DOMAIN-CONTAINING PROTEIN"/>
    <property type="match status" value="1"/>
</dbReference>
<dbReference type="Pfam" id="PF01636">
    <property type="entry name" value="APH"/>
    <property type="match status" value="1"/>
</dbReference>
<dbReference type="Gene3D" id="3.90.1200.10">
    <property type="match status" value="1"/>
</dbReference>
<organism evidence="3 4">
    <name type="scientific">Oceanobacillus picturae</name>
    <dbReference type="NCBI Taxonomy" id="171693"/>
    <lineage>
        <taxon>Bacteria</taxon>
        <taxon>Bacillati</taxon>
        <taxon>Bacillota</taxon>
        <taxon>Bacilli</taxon>
        <taxon>Bacillales</taxon>
        <taxon>Bacillaceae</taxon>
        <taxon>Oceanobacillus</taxon>
    </lineage>
</organism>
<protein>
    <submittedName>
        <fullName evidence="3">Serine/threonine protein kinase</fullName>
    </submittedName>
</protein>
<dbReference type="AlphaFoldDB" id="A0A0U9HG28"/>
<sequence length="332" mass="38581">MDKKMVEEVNVKHALIDEENIFDLAQSQVAEKIKDVRFLTRGLNDTYKVVGKESCFAYRIYRHGWRNEAAIKFELDAILYLKNNGYEAVGPVQETGVPNVEEILAPEGERYGVLFYFAEGERPAINPENTYLIGKSLGRLHRLSNGFTSKHERGYSIDFAHLLDEPVSFIRPILKQYLGDTAVEVLNETVRYIKEKLETANLETGLCHGDFHNHNMHLNKGKLQVFDFDSCAVGYRAYDVAVSWWNLLHNYKQEEKECWNTFLQGYEQEYSLGEENMKALPLFITTRRIWLLGTMLQNRDVWGTNWIDETALELFILQLKTDRMGMSKDWES</sequence>
<evidence type="ECO:0000313" key="3">
    <source>
        <dbReference type="EMBL" id="GAQ19012.1"/>
    </source>
</evidence>
<dbReference type="GO" id="GO:0004674">
    <property type="term" value="F:protein serine/threonine kinase activity"/>
    <property type="evidence" value="ECO:0007669"/>
    <property type="project" value="UniProtKB-KW"/>
</dbReference>
<comment type="caution">
    <text evidence="3">The sequence shown here is derived from an EMBL/GenBank/DDBJ whole genome shotgun (WGS) entry which is preliminary data.</text>
</comment>
<proteinExistence type="inferred from homology"/>
<keyword evidence="3" id="KW-0723">Serine/threonine-protein kinase</keyword>
<dbReference type="InterPro" id="IPR002575">
    <property type="entry name" value="Aminoglycoside_PTrfase"/>
</dbReference>
<keyword evidence="3" id="KW-0418">Kinase</keyword>
<name>A0A0U9HG28_9BACI</name>
<reference evidence="3 4" key="2">
    <citation type="journal article" date="2016" name="Genome Announc.">
        <title>Draft Genome Sequence of Oceanobacillus picturae Heshi-B3, Isolated from Fermented Rice Bran in a Traditional Japanese Seafood Dish.</title>
        <authorList>
            <person name="Akuzawa S."/>
            <person name="Nagaoka J."/>
            <person name="Kanekatsu M."/>
            <person name="Kanesaki Y."/>
            <person name="Suzuki T."/>
        </authorList>
    </citation>
    <scope>NUCLEOTIDE SEQUENCE [LARGE SCALE GENOMIC DNA]</scope>
    <source>
        <strain evidence="3 4">Heshi-B3</strain>
    </source>
</reference>
<dbReference type="EMBL" id="BBXV01000036">
    <property type="protein sequence ID" value="GAQ19012.1"/>
    <property type="molecule type" value="Genomic_DNA"/>
</dbReference>
<dbReference type="PANTHER" id="PTHR21064">
    <property type="entry name" value="AMINOGLYCOSIDE PHOSPHOTRANSFERASE DOMAIN-CONTAINING PROTEIN-RELATED"/>
    <property type="match status" value="1"/>
</dbReference>
<accession>A0A0U9HG28</accession>
<reference evidence="4" key="1">
    <citation type="submission" date="2015-07" db="EMBL/GenBank/DDBJ databases">
        <title>Draft Genome Sequence of Oceanobacillus picturae Heshi-B3 that Was Isolated from Fermented Rice Bran with Aging Salted Mackerel, Which Was Named Heshiko as Traditional Fermented Seafood in Japan.</title>
        <authorList>
            <person name="Akuzawa S."/>
            <person name="Nakagawa J."/>
            <person name="Kanekatsu T."/>
            <person name="Kanesaki Y."/>
            <person name="Suzuki T."/>
        </authorList>
    </citation>
    <scope>NUCLEOTIDE SEQUENCE [LARGE SCALE GENOMIC DNA]</scope>
    <source>
        <strain evidence="4">Heshi-B3</strain>
    </source>
</reference>
<evidence type="ECO:0000259" key="2">
    <source>
        <dbReference type="Pfam" id="PF01636"/>
    </source>
</evidence>
<feature type="domain" description="Aminoglycoside phosphotransferase" evidence="2">
    <location>
        <begin position="43"/>
        <end position="271"/>
    </location>
</feature>
<dbReference type="Proteomes" id="UP000052946">
    <property type="component" value="Unassembled WGS sequence"/>
</dbReference>
<dbReference type="GO" id="GO:0009088">
    <property type="term" value="P:threonine biosynthetic process"/>
    <property type="evidence" value="ECO:0007669"/>
    <property type="project" value="TreeGrafter"/>
</dbReference>